<evidence type="ECO:0000313" key="4">
    <source>
        <dbReference type="EMBL" id="QSX28774.1"/>
    </source>
</evidence>
<accession>A0A974XI30</accession>
<evidence type="ECO:0000313" key="5">
    <source>
        <dbReference type="Proteomes" id="UP000663281"/>
    </source>
</evidence>
<name>A0A974XI30_9GAMM</name>
<dbReference type="InterPro" id="IPR056823">
    <property type="entry name" value="TEN-like_YD-shell"/>
</dbReference>
<organism evidence="4 5">
    <name type="scientific">Shewanella cyperi</name>
    <dbReference type="NCBI Taxonomy" id="2814292"/>
    <lineage>
        <taxon>Bacteria</taxon>
        <taxon>Pseudomonadati</taxon>
        <taxon>Pseudomonadota</taxon>
        <taxon>Gammaproteobacteria</taxon>
        <taxon>Alteromonadales</taxon>
        <taxon>Shewanellaceae</taxon>
        <taxon>Shewanella</taxon>
    </lineage>
</organism>
<dbReference type="NCBIfam" id="TIGR03696">
    <property type="entry name" value="Rhs_assc_core"/>
    <property type="match status" value="1"/>
</dbReference>
<dbReference type="AlphaFoldDB" id="A0A974XI30"/>
<gene>
    <name evidence="4" type="ORF">JYB88_10855</name>
</gene>
<dbReference type="PANTHER" id="PTHR32305:SF15">
    <property type="entry name" value="PROTEIN RHSA-RELATED"/>
    <property type="match status" value="1"/>
</dbReference>
<evidence type="ECO:0000256" key="1">
    <source>
        <dbReference type="ARBA" id="ARBA00022737"/>
    </source>
</evidence>
<dbReference type="InterPro" id="IPR050708">
    <property type="entry name" value="T6SS_VgrG/RHS"/>
</dbReference>
<evidence type="ECO:0000259" key="3">
    <source>
        <dbReference type="Pfam" id="PF25023"/>
    </source>
</evidence>
<dbReference type="RefSeq" id="WP_207324132.1">
    <property type="nucleotide sequence ID" value="NZ_CP071504.1"/>
</dbReference>
<feature type="domain" description="Teneurin-like YD-shell" evidence="3">
    <location>
        <begin position="60"/>
        <end position="155"/>
    </location>
</feature>
<keyword evidence="5" id="KW-1185">Reference proteome</keyword>
<feature type="region of interest" description="Disordered" evidence="2">
    <location>
        <begin position="300"/>
        <end position="320"/>
    </location>
</feature>
<keyword evidence="1" id="KW-0677">Repeat</keyword>
<dbReference type="InterPro" id="IPR022385">
    <property type="entry name" value="Rhs_assc_core"/>
</dbReference>
<dbReference type="Gene3D" id="2.180.10.10">
    <property type="entry name" value="RHS repeat-associated core"/>
    <property type="match status" value="1"/>
</dbReference>
<feature type="compositionally biased region" description="Polar residues" evidence="2">
    <location>
        <begin position="300"/>
        <end position="313"/>
    </location>
</feature>
<proteinExistence type="predicted"/>
<protein>
    <submittedName>
        <fullName evidence="4">RHS repeat-associated core domain-containing protein</fullName>
    </submittedName>
</protein>
<dbReference type="PANTHER" id="PTHR32305">
    <property type="match status" value="1"/>
</dbReference>
<dbReference type="Proteomes" id="UP000663281">
    <property type="component" value="Chromosome"/>
</dbReference>
<dbReference type="EMBL" id="CP071504">
    <property type="protein sequence ID" value="QSX28774.1"/>
    <property type="molecule type" value="Genomic_DNA"/>
</dbReference>
<dbReference type="KEGG" id="scyp:JYB88_10855"/>
<reference evidence="4 5" key="1">
    <citation type="submission" date="2021-03" db="EMBL/GenBank/DDBJ databases">
        <title>Novel species identification of genus Shewanella.</title>
        <authorList>
            <person name="Liu G."/>
            <person name="Zhang Q."/>
        </authorList>
    </citation>
    <scope>NUCLEOTIDE SEQUENCE [LARGE SCALE GENOMIC DNA]</scope>
    <source>
        <strain evidence="4 5">FJAT-53726</strain>
    </source>
</reference>
<dbReference type="Pfam" id="PF25023">
    <property type="entry name" value="TEN_YD-shell"/>
    <property type="match status" value="1"/>
</dbReference>
<evidence type="ECO:0000256" key="2">
    <source>
        <dbReference type="SAM" id="MobiDB-lite"/>
    </source>
</evidence>
<sequence>MLFAFCFGCINVELMNSKTTFLYDGDELVAEYSSSGSLLRRYVHGLGNDDPLVWYEGTGTGNSRYLLADEKGSIITETSSSGSVLAQHSYGPYGEPQNSSSSRFRYTGQILIPGTELYYYKARVYHPKLGRFMQTDPVGYEDQMNLYAYVANDPINHTDPTGKFLNFLVGAAIGGGIDLVTQVYNSMSDGASLGDALANADYGSVATSAALGSAGAMGAQLVKGGVTGAIKVGKEIVNLTSKTERVIAGADGATKVAAVGAIQAGRKGESLTEGAAVKVVDSVTSPVPAGTIAQKGMEYMSQQSGDTQNTNTCTKKDGSC</sequence>